<dbReference type="InterPro" id="IPR036689">
    <property type="entry name" value="ESAT-6-like_sf"/>
</dbReference>
<dbReference type="AlphaFoldDB" id="A0A543CUX3"/>
<evidence type="ECO:0000313" key="2">
    <source>
        <dbReference type="Proteomes" id="UP000316096"/>
    </source>
</evidence>
<dbReference type="InterPro" id="IPR010310">
    <property type="entry name" value="T7SS_ESAT-6-like"/>
</dbReference>
<dbReference type="SUPFAM" id="SSF140453">
    <property type="entry name" value="EsxAB dimer-like"/>
    <property type="match status" value="1"/>
</dbReference>
<dbReference type="NCBIfam" id="TIGR03930">
    <property type="entry name" value="WXG100_ESAT6"/>
    <property type="match status" value="1"/>
</dbReference>
<dbReference type="Proteomes" id="UP000316096">
    <property type="component" value="Unassembled WGS sequence"/>
</dbReference>
<comment type="caution">
    <text evidence="1">The sequence shown here is derived from an EMBL/GenBank/DDBJ whole genome shotgun (WGS) entry which is preliminary data.</text>
</comment>
<dbReference type="Pfam" id="PF06013">
    <property type="entry name" value="WXG100"/>
    <property type="match status" value="1"/>
</dbReference>
<keyword evidence="2" id="KW-1185">Reference proteome</keyword>
<organism evidence="1 2">
    <name type="scientific">Actinoallomurus bryophytorum</name>
    <dbReference type="NCBI Taxonomy" id="1490222"/>
    <lineage>
        <taxon>Bacteria</taxon>
        <taxon>Bacillati</taxon>
        <taxon>Actinomycetota</taxon>
        <taxon>Actinomycetes</taxon>
        <taxon>Streptosporangiales</taxon>
        <taxon>Thermomonosporaceae</taxon>
        <taxon>Actinoallomurus</taxon>
    </lineage>
</organism>
<dbReference type="OrthoDB" id="3400155at2"/>
<name>A0A543CUX3_9ACTN</name>
<evidence type="ECO:0000313" key="1">
    <source>
        <dbReference type="EMBL" id="TQM00906.1"/>
    </source>
</evidence>
<accession>A0A543CUX3</accession>
<dbReference type="Gene3D" id="1.10.287.1060">
    <property type="entry name" value="ESAT-6-like"/>
    <property type="match status" value="1"/>
</dbReference>
<dbReference type="EMBL" id="VFOZ01000001">
    <property type="protein sequence ID" value="TQM00906.1"/>
    <property type="molecule type" value="Genomic_DNA"/>
</dbReference>
<proteinExistence type="predicted"/>
<reference evidence="1 2" key="1">
    <citation type="submission" date="2019-06" db="EMBL/GenBank/DDBJ databases">
        <title>Sequencing the genomes of 1000 actinobacteria strains.</title>
        <authorList>
            <person name="Klenk H.-P."/>
        </authorList>
    </citation>
    <scope>NUCLEOTIDE SEQUENCE [LARGE SCALE GENOMIC DNA]</scope>
    <source>
        <strain evidence="1 2">DSM 102200</strain>
    </source>
</reference>
<gene>
    <name evidence="1" type="ORF">FB559_6633</name>
</gene>
<dbReference type="RefSeq" id="WP_141960794.1">
    <property type="nucleotide sequence ID" value="NZ_VFOZ01000001.1"/>
</dbReference>
<protein>
    <submittedName>
        <fullName evidence="1">WXG100 family type VII secretion target</fullName>
    </submittedName>
</protein>
<sequence>MATNDPSVNVGGVNYRVTPEYLSNAATSTDNTAAEIDAILGQVRAYVVNLEASWQGIAFNTFQTLMAEYDIYAKMLHDSLTDIGSGLRGNYVNYTESEQTNINNLSSLDAALPAGGRTIPPAALS</sequence>